<evidence type="ECO:0000313" key="4">
    <source>
        <dbReference type="EMBL" id="MZR29725.1"/>
    </source>
</evidence>
<sequence length="243" mass="26227">MTDLPDLTKMRAMILAAGLGTRLRPITDRTPKPLVRVAGRALIDYCLDLLRVAGIRRVVVNKHHLAGQIADFVGNVTDLDIKLSDETAALLETGGGVKKALPVLGKDPFYVLNSDVIVLDSGTSSLKEMHDVWDGEKMDALLLLHPVETAVGYAGGGDFHLGTDGSLTRRQKGEGAPYLFTGVQILNPKLFEDTPGGAFSLNLLYDKALENGRLFGLVHQGHWLHVGTPEALEEASDRIGKLS</sequence>
<dbReference type="Pfam" id="PF00483">
    <property type="entry name" value="NTP_transferase"/>
    <property type="match status" value="1"/>
</dbReference>
<dbReference type="InterPro" id="IPR029044">
    <property type="entry name" value="Nucleotide-diphossugar_trans"/>
</dbReference>
<proteinExistence type="predicted"/>
<dbReference type="AlphaFoldDB" id="A0A6L8W3Q9"/>
<dbReference type="Proteomes" id="UP000476030">
    <property type="component" value="Unassembled WGS sequence"/>
</dbReference>
<keyword evidence="5" id="KW-1185">Reference proteome</keyword>
<keyword evidence="1 4" id="KW-0808">Transferase</keyword>
<dbReference type="Gene3D" id="3.90.550.10">
    <property type="entry name" value="Spore Coat Polysaccharide Biosynthesis Protein SpsA, Chain A"/>
    <property type="match status" value="1"/>
</dbReference>
<name>A0A6L8W3Q9_9PROT</name>
<dbReference type="CDD" id="cd06422">
    <property type="entry name" value="NTP_transferase_like_1"/>
    <property type="match status" value="1"/>
</dbReference>
<evidence type="ECO:0000256" key="2">
    <source>
        <dbReference type="ARBA" id="ARBA00022695"/>
    </source>
</evidence>
<dbReference type="SUPFAM" id="SSF53448">
    <property type="entry name" value="Nucleotide-diphospho-sugar transferases"/>
    <property type="match status" value="1"/>
</dbReference>
<organism evidence="4 5">
    <name type="scientific">Sneathiella litorea</name>
    <dbReference type="NCBI Taxonomy" id="2606216"/>
    <lineage>
        <taxon>Bacteria</taxon>
        <taxon>Pseudomonadati</taxon>
        <taxon>Pseudomonadota</taxon>
        <taxon>Alphaproteobacteria</taxon>
        <taxon>Sneathiellales</taxon>
        <taxon>Sneathiellaceae</taxon>
        <taxon>Sneathiella</taxon>
    </lineage>
</organism>
<feature type="domain" description="Nucleotidyl transferase" evidence="3">
    <location>
        <begin position="12"/>
        <end position="238"/>
    </location>
</feature>
<keyword evidence="2" id="KW-0548">Nucleotidyltransferase</keyword>
<dbReference type="InterPro" id="IPR050065">
    <property type="entry name" value="GlmU-like"/>
</dbReference>
<protein>
    <submittedName>
        <fullName evidence="4">NTP transferase domain-containing protein</fullName>
    </submittedName>
</protein>
<evidence type="ECO:0000259" key="3">
    <source>
        <dbReference type="Pfam" id="PF00483"/>
    </source>
</evidence>
<accession>A0A6L8W3Q9</accession>
<comment type="caution">
    <text evidence="4">The sequence shown here is derived from an EMBL/GenBank/DDBJ whole genome shotgun (WGS) entry which is preliminary data.</text>
</comment>
<gene>
    <name evidence="4" type="ORF">GQE98_03660</name>
</gene>
<reference evidence="4 5" key="1">
    <citation type="submission" date="2019-12" db="EMBL/GenBank/DDBJ databases">
        <title>Snethiella sp. nov. sp. isolated from sea sand.</title>
        <authorList>
            <person name="Kim J."/>
            <person name="Jeong S.E."/>
            <person name="Jung H.S."/>
            <person name="Jeon C.O."/>
        </authorList>
    </citation>
    <scope>NUCLEOTIDE SEQUENCE [LARGE SCALE GENOMIC DNA]</scope>
    <source>
        <strain evidence="4 5">DP05</strain>
    </source>
</reference>
<dbReference type="PANTHER" id="PTHR43584">
    <property type="entry name" value="NUCLEOTIDYL TRANSFERASE"/>
    <property type="match status" value="1"/>
</dbReference>
<dbReference type="RefSeq" id="WP_202526064.1">
    <property type="nucleotide sequence ID" value="NZ_WTUW01000001.1"/>
</dbReference>
<dbReference type="GO" id="GO:0016779">
    <property type="term" value="F:nucleotidyltransferase activity"/>
    <property type="evidence" value="ECO:0007669"/>
    <property type="project" value="UniProtKB-KW"/>
</dbReference>
<dbReference type="PANTHER" id="PTHR43584:SF8">
    <property type="entry name" value="N-ACETYLMURAMATE ALPHA-1-PHOSPHATE URIDYLYLTRANSFERASE"/>
    <property type="match status" value="1"/>
</dbReference>
<dbReference type="InterPro" id="IPR005835">
    <property type="entry name" value="NTP_transferase_dom"/>
</dbReference>
<evidence type="ECO:0000313" key="5">
    <source>
        <dbReference type="Proteomes" id="UP000476030"/>
    </source>
</evidence>
<evidence type="ECO:0000256" key="1">
    <source>
        <dbReference type="ARBA" id="ARBA00022679"/>
    </source>
</evidence>
<dbReference type="EMBL" id="WTUW01000001">
    <property type="protein sequence ID" value="MZR29725.1"/>
    <property type="molecule type" value="Genomic_DNA"/>
</dbReference>